<keyword evidence="2 4" id="KW-0442">Lipid degradation</keyword>
<dbReference type="PROSITE" id="PS51635">
    <property type="entry name" value="PNPLA"/>
    <property type="match status" value="1"/>
</dbReference>
<dbReference type="CDD" id="cd07209">
    <property type="entry name" value="Pat_hypo_Ecoli_Z1214_like"/>
    <property type="match status" value="1"/>
</dbReference>
<evidence type="ECO:0000256" key="3">
    <source>
        <dbReference type="ARBA" id="ARBA00023098"/>
    </source>
</evidence>
<dbReference type="InterPro" id="IPR002641">
    <property type="entry name" value="PNPLA_dom"/>
</dbReference>
<feature type="short sequence motif" description="GXGXXG" evidence="4">
    <location>
        <begin position="32"/>
        <end position="37"/>
    </location>
</feature>
<dbReference type="EMBL" id="WWCP01000009">
    <property type="protein sequence ID" value="MYM82338.1"/>
    <property type="molecule type" value="Genomic_DNA"/>
</dbReference>
<name>A0A6L8MQA7_9BURK</name>
<dbReference type="AlphaFoldDB" id="A0A6L8MQA7"/>
<organism evidence="7 9">
    <name type="scientific">Duganella lactea</name>
    <dbReference type="NCBI Taxonomy" id="2692173"/>
    <lineage>
        <taxon>Bacteria</taxon>
        <taxon>Pseudomonadati</taxon>
        <taxon>Pseudomonadota</taxon>
        <taxon>Betaproteobacteria</taxon>
        <taxon>Burkholderiales</taxon>
        <taxon>Oxalobacteraceae</taxon>
        <taxon>Telluria group</taxon>
        <taxon>Duganella</taxon>
    </lineage>
</organism>
<dbReference type="PANTHER" id="PTHR14226:SF57">
    <property type="entry name" value="BLR7027 PROTEIN"/>
    <property type="match status" value="1"/>
</dbReference>
<feature type="short sequence motif" description="DGA/G" evidence="4">
    <location>
        <begin position="213"/>
        <end position="215"/>
    </location>
</feature>
<comment type="caution">
    <text evidence="7">The sequence shown here is derived from an EMBL/GenBank/DDBJ whole genome shotgun (WGS) entry which is preliminary data.</text>
</comment>
<feature type="active site" description="Nucleophile" evidence="4">
    <location>
        <position position="61"/>
    </location>
</feature>
<evidence type="ECO:0000259" key="5">
    <source>
        <dbReference type="PROSITE" id="PS51635"/>
    </source>
</evidence>
<feature type="domain" description="PNPLA" evidence="5">
    <location>
        <begin position="28"/>
        <end position="226"/>
    </location>
</feature>
<dbReference type="InterPro" id="IPR016035">
    <property type="entry name" value="Acyl_Trfase/lysoPLipase"/>
</dbReference>
<dbReference type="Pfam" id="PF01734">
    <property type="entry name" value="Patatin"/>
    <property type="match status" value="1"/>
</dbReference>
<evidence type="ECO:0000313" key="6">
    <source>
        <dbReference type="EMBL" id="MYM36267.1"/>
    </source>
</evidence>
<evidence type="ECO:0000313" key="9">
    <source>
        <dbReference type="Proteomes" id="UP000474565"/>
    </source>
</evidence>
<evidence type="ECO:0000313" key="8">
    <source>
        <dbReference type="Proteomes" id="UP000449678"/>
    </source>
</evidence>
<feature type="short sequence motif" description="GXSXG" evidence="4">
    <location>
        <begin position="59"/>
        <end position="63"/>
    </location>
</feature>
<dbReference type="InterPro" id="IPR050301">
    <property type="entry name" value="NTE"/>
</dbReference>
<protein>
    <submittedName>
        <fullName evidence="7">Patatin-like phospholipase family protein</fullName>
    </submittedName>
</protein>
<keyword evidence="3 4" id="KW-0443">Lipid metabolism</keyword>
<dbReference type="GO" id="GO:0016042">
    <property type="term" value="P:lipid catabolic process"/>
    <property type="evidence" value="ECO:0007669"/>
    <property type="project" value="UniProtKB-UniRule"/>
</dbReference>
<dbReference type="GO" id="GO:0016787">
    <property type="term" value="F:hydrolase activity"/>
    <property type="evidence" value="ECO:0007669"/>
    <property type="project" value="UniProtKB-UniRule"/>
</dbReference>
<dbReference type="Gene3D" id="3.40.1090.10">
    <property type="entry name" value="Cytosolic phospholipase A2 catalytic domain"/>
    <property type="match status" value="2"/>
</dbReference>
<proteinExistence type="predicted"/>
<keyword evidence="8" id="KW-1185">Reference proteome</keyword>
<dbReference type="EMBL" id="WWCO01000013">
    <property type="protein sequence ID" value="MYM36267.1"/>
    <property type="molecule type" value="Genomic_DNA"/>
</dbReference>
<keyword evidence="1 4" id="KW-0378">Hydrolase</keyword>
<dbReference type="Proteomes" id="UP000474565">
    <property type="component" value="Unassembled WGS sequence"/>
</dbReference>
<dbReference type="InterPro" id="IPR021095">
    <property type="entry name" value="DUF3734"/>
</dbReference>
<dbReference type="Proteomes" id="UP000449678">
    <property type="component" value="Unassembled WGS sequence"/>
</dbReference>
<gene>
    <name evidence="6" type="ORF">GTP38_18200</name>
    <name evidence="7" type="ORF">GTP44_10285</name>
</gene>
<dbReference type="Pfam" id="PF12536">
    <property type="entry name" value="DUF3734"/>
    <property type="match status" value="1"/>
</dbReference>
<reference evidence="8 9" key="1">
    <citation type="submission" date="2019-12" db="EMBL/GenBank/DDBJ databases">
        <title>Novel species isolated from a subtropical stream in China.</title>
        <authorList>
            <person name="Lu H."/>
        </authorList>
    </citation>
    <scope>NUCLEOTIDE SEQUENCE [LARGE SCALE GENOMIC DNA]</scope>
    <source>
        <strain evidence="7 9">FT50W</strain>
        <strain evidence="6 8">FT94W</strain>
    </source>
</reference>
<evidence type="ECO:0000256" key="1">
    <source>
        <dbReference type="ARBA" id="ARBA00022801"/>
    </source>
</evidence>
<evidence type="ECO:0000256" key="2">
    <source>
        <dbReference type="ARBA" id="ARBA00022963"/>
    </source>
</evidence>
<evidence type="ECO:0000313" key="7">
    <source>
        <dbReference type="EMBL" id="MYM82338.1"/>
    </source>
</evidence>
<dbReference type="SUPFAM" id="SSF52151">
    <property type="entry name" value="FabD/lysophospholipase-like"/>
    <property type="match status" value="1"/>
</dbReference>
<evidence type="ECO:0000256" key="4">
    <source>
        <dbReference type="PROSITE-ProRule" id="PRU01161"/>
    </source>
</evidence>
<accession>A0A6L8MQA7</accession>
<sequence>MLQCIVEVSLSINPACPPSPALPGQIVLVLQGGGALGAYQLGVYQALHEAGVEPDWVIGTSIGAINGAIIAGNPPERRLDQLREFWQRMERNSFGFTAMPRVLANAITLGQGIPAFFEPNLASWWNPDAHVGVEHASFYLTTPLRNTLEELVDFDVLNDKRMRLTVGAVNARNGAMRYFDSRNEPLCVEHVMASGALPPAFPAIRIDGEPYWDGGIYSNTPIEAVLDDEPRRKSVIFSVQVWNPDGSEPESVLDVLDKQKEIQYASRASNIEQQRKLHRLRHVIRELTDYLDADTLALPEVRELASWGCGTDMHVVSLRAPRLGNEDHTKDIDFSPAGIGARWQAGYDDTQRFLKLRPWDQPVDLIEGIAIHELPEH</sequence>
<dbReference type="PANTHER" id="PTHR14226">
    <property type="entry name" value="NEUROPATHY TARGET ESTERASE/SWISS CHEESE D.MELANOGASTER"/>
    <property type="match status" value="1"/>
</dbReference>
<feature type="active site" description="Proton acceptor" evidence="4">
    <location>
        <position position="213"/>
    </location>
</feature>